<name>A0A5B7GCM2_PORTR</name>
<accession>A0A5B7GCM2</accession>
<evidence type="ECO:0000256" key="1">
    <source>
        <dbReference type="SAM" id="MobiDB-lite"/>
    </source>
</evidence>
<dbReference type="Proteomes" id="UP000324222">
    <property type="component" value="Unassembled WGS sequence"/>
</dbReference>
<feature type="chain" id="PRO_5022835923" evidence="2">
    <location>
        <begin position="22"/>
        <end position="90"/>
    </location>
</feature>
<feature type="compositionally biased region" description="Basic residues" evidence="1">
    <location>
        <begin position="65"/>
        <end position="74"/>
    </location>
</feature>
<keyword evidence="4" id="KW-1185">Reference proteome</keyword>
<keyword evidence="2" id="KW-0732">Signal</keyword>
<proteinExistence type="predicted"/>
<sequence length="90" mass="10436">MFSEFTAGFHGLTLTITLVYGYVGVDDDCTFCFPDFANMELAFKFNAHPIPHPKMREETPSQLRNRTRTRNHKEARKEKNVTGLKNSRKK</sequence>
<feature type="region of interest" description="Disordered" evidence="1">
    <location>
        <begin position="50"/>
        <end position="90"/>
    </location>
</feature>
<dbReference type="AlphaFoldDB" id="A0A5B7GCM2"/>
<feature type="signal peptide" evidence="2">
    <location>
        <begin position="1"/>
        <end position="21"/>
    </location>
</feature>
<organism evidence="3 4">
    <name type="scientific">Portunus trituberculatus</name>
    <name type="common">Swimming crab</name>
    <name type="synonym">Neptunus trituberculatus</name>
    <dbReference type="NCBI Taxonomy" id="210409"/>
    <lineage>
        <taxon>Eukaryota</taxon>
        <taxon>Metazoa</taxon>
        <taxon>Ecdysozoa</taxon>
        <taxon>Arthropoda</taxon>
        <taxon>Crustacea</taxon>
        <taxon>Multicrustacea</taxon>
        <taxon>Malacostraca</taxon>
        <taxon>Eumalacostraca</taxon>
        <taxon>Eucarida</taxon>
        <taxon>Decapoda</taxon>
        <taxon>Pleocyemata</taxon>
        <taxon>Brachyura</taxon>
        <taxon>Eubrachyura</taxon>
        <taxon>Portunoidea</taxon>
        <taxon>Portunidae</taxon>
        <taxon>Portuninae</taxon>
        <taxon>Portunus</taxon>
    </lineage>
</organism>
<protein>
    <submittedName>
        <fullName evidence="3">Uncharacterized protein</fullName>
    </submittedName>
</protein>
<evidence type="ECO:0000313" key="3">
    <source>
        <dbReference type="EMBL" id="MPC55316.1"/>
    </source>
</evidence>
<dbReference type="EMBL" id="VSRR010013071">
    <property type="protein sequence ID" value="MPC55316.1"/>
    <property type="molecule type" value="Genomic_DNA"/>
</dbReference>
<gene>
    <name evidence="3" type="ORF">E2C01_049248</name>
</gene>
<evidence type="ECO:0000256" key="2">
    <source>
        <dbReference type="SAM" id="SignalP"/>
    </source>
</evidence>
<evidence type="ECO:0000313" key="4">
    <source>
        <dbReference type="Proteomes" id="UP000324222"/>
    </source>
</evidence>
<reference evidence="3 4" key="1">
    <citation type="submission" date="2019-05" db="EMBL/GenBank/DDBJ databases">
        <title>Another draft genome of Portunus trituberculatus and its Hox gene families provides insights of decapod evolution.</title>
        <authorList>
            <person name="Jeong J.-H."/>
            <person name="Song I."/>
            <person name="Kim S."/>
            <person name="Choi T."/>
            <person name="Kim D."/>
            <person name="Ryu S."/>
            <person name="Kim W."/>
        </authorList>
    </citation>
    <scope>NUCLEOTIDE SEQUENCE [LARGE SCALE GENOMIC DNA]</scope>
    <source>
        <tissue evidence="3">Muscle</tissue>
    </source>
</reference>
<comment type="caution">
    <text evidence="3">The sequence shown here is derived from an EMBL/GenBank/DDBJ whole genome shotgun (WGS) entry which is preliminary data.</text>
</comment>